<dbReference type="SUPFAM" id="SSF53335">
    <property type="entry name" value="S-adenosyl-L-methionine-dependent methyltransferases"/>
    <property type="match status" value="1"/>
</dbReference>
<dbReference type="InterPro" id="IPR029063">
    <property type="entry name" value="SAM-dependent_MTases_sf"/>
</dbReference>
<dbReference type="PANTHER" id="PTHR10629">
    <property type="entry name" value="CYTOSINE-SPECIFIC METHYLTRANSFERASE"/>
    <property type="match status" value="1"/>
</dbReference>
<dbReference type="GO" id="GO:0044027">
    <property type="term" value="P:negative regulation of gene expression via chromosomal CpG island methylation"/>
    <property type="evidence" value="ECO:0007669"/>
    <property type="project" value="TreeGrafter"/>
</dbReference>
<dbReference type="STRING" id="1122997.GCA_000425285_01167"/>
<dbReference type="AlphaFoldDB" id="A0A3S4UZC3"/>
<dbReference type="InterPro" id="IPR050390">
    <property type="entry name" value="C5-Methyltransferase"/>
</dbReference>
<protein>
    <recommendedName>
        <fullName evidence="1">DNA (cytosine-5-)-methyltransferase</fullName>
        <ecNumber evidence="1">2.1.1.37</ecNumber>
    </recommendedName>
</protein>
<comment type="similarity">
    <text evidence="6">Belongs to the class I-like SAM-binding methyltransferase superfamily. C5-methyltransferase family.</text>
</comment>
<keyword evidence="2 6" id="KW-0489">Methyltransferase</keyword>
<dbReference type="REBASE" id="289392">
    <property type="entry name" value="M.Aje13652ORF2358P"/>
</dbReference>
<sequence length="357" mass="37769">MLTVGSICTGYGGLDQAVCAVLNAQVAWTSDISTGACKLAAHRWPDIPNLGDITAVSWHTVPTVDIICGGTPCQDVSLAGRRAGMTEGTRSNLWESMREAIHVIKPSIVVWENVPGARSARAASAGDLESEPGPVGDADGKPVLRALGRVLGDLAGLGFDAEWRSIRASDVGACHRRERVFVLAWHPDRIADARGWPPLSASHEHRLARGYLDAQILDLMPTVRDPSSTGPGAHGDGGADLQTAILHTPRASRGASTTENCSMITSQWGRYADTVARQEKAFGIPAPDPIEPGRNGTPRLSARFTEWMQGLPAGWICDVPGITRTESIELAGNGVVPQQAKAALADMLPSITEKATA</sequence>
<dbReference type="GO" id="GO:0032259">
    <property type="term" value="P:methylation"/>
    <property type="evidence" value="ECO:0007669"/>
    <property type="project" value="UniProtKB-KW"/>
</dbReference>
<dbReference type="PROSITE" id="PS51679">
    <property type="entry name" value="SAM_MT_C5"/>
    <property type="match status" value="1"/>
</dbReference>
<evidence type="ECO:0000256" key="5">
    <source>
        <dbReference type="ARBA" id="ARBA00022747"/>
    </source>
</evidence>
<proteinExistence type="inferred from homology"/>
<keyword evidence="4 6" id="KW-0949">S-adenosyl-L-methionine</keyword>
<dbReference type="InterPro" id="IPR001525">
    <property type="entry name" value="C5_MeTfrase"/>
</dbReference>
<dbReference type="GO" id="GO:0009307">
    <property type="term" value="P:DNA restriction-modification system"/>
    <property type="evidence" value="ECO:0007669"/>
    <property type="project" value="UniProtKB-KW"/>
</dbReference>
<evidence type="ECO:0000256" key="3">
    <source>
        <dbReference type="ARBA" id="ARBA00022679"/>
    </source>
</evidence>
<dbReference type="EMBL" id="LR134473">
    <property type="protein sequence ID" value="VEI04134.1"/>
    <property type="molecule type" value="Genomic_DNA"/>
</dbReference>
<accession>A0A3S4UZC3</accession>
<reference evidence="7 8" key="1">
    <citation type="submission" date="2018-12" db="EMBL/GenBank/DDBJ databases">
        <authorList>
            <consortium name="Pathogen Informatics"/>
        </authorList>
    </citation>
    <scope>NUCLEOTIDE SEQUENCE [LARGE SCALE GENOMIC DNA]</scope>
    <source>
        <strain evidence="7 8">NCTC13652</strain>
    </source>
</reference>
<evidence type="ECO:0000313" key="8">
    <source>
        <dbReference type="Proteomes" id="UP000277858"/>
    </source>
</evidence>
<keyword evidence="5" id="KW-0680">Restriction system</keyword>
<keyword evidence="3 6" id="KW-0808">Transferase</keyword>
<keyword evidence="8" id="KW-1185">Reference proteome</keyword>
<dbReference type="Pfam" id="PF00145">
    <property type="entry name" value="DNA_methylase"/>
    <property type="match status" value="1"/>
</dbReference>
<dbReference type="Proteomes" id="UP000277858">
    <property type="component" value="Chromosome"/>
</dbReference>
<evidence type="ECO:0000256" key="6">
    <source>
        <dbReference type="PROSITE-ProRule" id="PRU01016"/>
    </source>
</evidence>
<dbReference type="GO" id="GO:0003677">
    <property type="term" value="F:DNA binding"/>
    <property type="evidence" value="ECO:0007669"/>
    <property type="project" value="TreeGrafter"/>
</dbReference>
<evidence type="ECO:0000256" key="4">
    <source>
        <dbReference type="ARBA" id="ARBA00022691"/>
    </source>
</evidence>
<dbReference type="PANTHER" id="PTHR10629:SF52">
    <property type="entry name" value="DNA (CYTOSINE-5)-METHYLTRANSFERASE 1"/>
    <property type="match status" value="1"/>
</dbReference>
<evidence type="ECO:0000256" key="2">
    <source>
        <dbReference type="ARBA" id="ARBA00022603"/>
    </source>
</evidence>
<dbReference type="OrthoDB" id="9813719at2"/>
<feature type="active site" evidence="6">
    <location>
        <position position="73"/>
    </location>
</feature>
<organism evidence="7 8">
    <name type="scientific">Acidipropionibacterium jensenii</name>
    <dbReference type="NCBI Taxonomy" id="1749"/>
    <lineage>
        <taxon>Bacteria</taxon>
        <taxon>Bacillati</taxon>
        <taxon>Actinomycetota</taxon>
        <taxon>Actinomycetes</taxon>
        <taxon>Propionibacteriales</taxon>
        <taxon>Propionibacteriaceae</taxon>
        <taxon>Acidipropionibacterium</taxon>
    </lineage>
</organism>
<dbReference type="Gene3D" id="3.40.50.150">
    <property type="entry name" value="Vaccinia Virus protein VP39"/>
    <property type="match status" value="1"/>
</dbReference>
<dbReference type="RefSeq" id="WP_028702836.1">
    <property type="nucleotide sequence ID" value="NZ_LR134473.1"/>
</dbReference>
<name>A0A3S4UZC3_9ACTN</name>
<gene>
    <name evidence="7" type="primary">hpaIIM</name>
    <name evidence="7" type="ORF">NCTC13652_02358</name>
</gene>
<dbReference type="EC" id="2.1.1.37" evidence="1"/>
<evidence type="ECO:0000313" key="7">
    <source>
        <dbReference type="EMBL" id="VEI04134.1"/>
    </source>
</evidence>
<dbReference type="GO" id="GO:0003886">
    <property type="term" value="F:DNA (cytosine-5-)-methyltransferase activity"/>
    <property type="evidence" value="ECO:0007669"/>
    <property type="project" value="UniProtKB-EC"/>
</dbReference>
<evidence type="ECO:0000256" key="1">
    <source>
        <dbReference type="ARBA" id="ARBA00011975"/>
    </source>
</evidence>